<organism evidence="7">
    <name type="scientific">freshwater metagenome</name>
    <dbReference type="NCBI Taxonomy" id="449393"/>
    <lineage>
        <taxon>unclassified sequences</taxon>
        <taxon>metagenomes</taxon>
        <taxon>ecological metagenomes</taxon>
    </lineage>
</organism>
<keyword evidence="4" id="KW-0788">Thiol protease</keyword>
<dbReference type="InterPro" id="IPR038765">
    <property type="entry name" value="Papain-like_cys_pep_sf"/>
</dbReference>
<dbReference type="GO" id="GO:0008234">
    <property type="term" value="F:cysteine-type peptidase activity"/>
    <property type="evidence" value="ECO:0007669"/>
    <property type="project" value="UniProtKB-KW"/>
</dbReference>
<keyword evidence="5" id="KW-0175">Coiled coil</keyword>
<evidence type="ECO:0000313" key="9">
    <source>
        <dbReference type="EMBL" id="CAB5035626.1"/>
    </source>
</evidence>
<comment type="similarity">
    <text evidence="1">Belongs to the peptidase C40 family.</text>
</comment>
<dbReference type="Pfam" id="PF00877">
    <property type="entry name" value="NLPC_P60"/>
    <property type="match status" value="1"/>
</dbReference>
<dbReference type="PANTHER" id="PTHR47053">
    <property type="entry name" value="MUREIN DD-ENDOPEPTIDASE MEPH-RELATED"/>
    <property type="match status" value="1"/>
</dbReference>
<dbReference type="EMBL" id="CAEZYJ010000002">
    <property type="protein sequence ID" value="CAB4710210.1"/>
    <property type="molecule type" value="Genomic_DNA"/>
</dbReference>
<accession>A0A6J6QEK8</accession>
<dbReference type="SUPFAM" id="SSF54001">
    <property type="entry name" value="Cysteine proteinases"/>
    <property type="match status" value="1"/>
</dbReference>
<dbReference type="GO" id="GO:0006508">
    <property type="term" value="P:proteolysis"/>
    <property type="evidence" value="ECO:0007669"/>
    <property type="project" value="UniProtKB-KW"/>
</dbReference>
<evidence type="ECO:0000256" key="5">
    <source>
        <dbReference type="SAM" id="Coils"/>
    </source>
</evidence>
<reference evidence="7" key="1">
    <citation type="submission" date="2020-05" db="EMBL/GenBank/DDBJ databases">
        <authorList>
            <person name="Chiriac C."/>
            <person name="Salcher M."/>
            <person name="Ghai R."/>
            <person name="Kavagutti S V."/>
        </authorList>
    </citation>
    <scope>NUCLEOTIDE SEQUENCE</scope>
</reference>
<evidence type="ECO:0000256" key="1">
    <source>
        <dbReference type="ARBA" id="ARBA00007074"/>
    </source>
</evidence>
<evidence type="ECO:0000256" key="2">
    <source>
        <dbReference type="ARBA" id="ARBA00022670"/>
    </source>
</evidence>
<dbReference type="InterPro" id="IPR000064">
    <property type="entry name" value="NLP_P60_dom"/>
</dbReference>
<evidence type="ECO:0000256" key="4">
    <source>
        <dbReference type="ARBA" id="ARBA00022807"/>
    </source>
</evidence>
<keyword evidence="3" id="KW-0378">Hydrolase</keyword>
<feature type="domain" description="NlpC/P60" evidence="6">
    <location>
        <begin position="280"/>
        <end position="407"/>
    </location>
</feature>
<dbReference type="PROSITE" id="PS51935">
    <property type="entry name" value="NLPC_P60"/>
    <property type="match status" value="1"/>
</dbReference>
<dbReference type="Gene3D" id="6.10.250.3150">
    <property type="match status" value="1"/>
</dbReference>
<evidence type="ECO:0000313" key="7">
    <source>
        <dbReference type="EMBL" id="CAB4710210.1"/>
    </source>
</evidence>
<proteinExistence type="inferred from homology"/>
<dbReference type="InterPro" id="IPR051202">
    <property type="entry name" value="Peptidase_C40"/>
</dbReference>
<dbReference type="AlphaFoldDB" id="A0A6J6QEK8"/>
<dbReference type="EMBL" id="CAFBPY010000032">
    <property type="protein sequence ID" value="CAB5035626.1"/>
    <property type="molecule type" value="Genomic_DNA"/>
</dbReference>
<dbReference type="EMBL" id="CAEZZS010000016">
    <property type="protein sequence ID" value="CAB4773478.1"/>
    <property type="molecule type" value="Genomic_DNA"/>
</dbReference>
<evidence type="ECO:0000256" key="3">
    <source>
        <dbReference type="ARBA" id="ARBA00022801"/>
    </source>
</evidence>
<keyword evidence="2" id="KW-0645">Protease</keyword>
<dbReference type="PANTHER" id="PTHR47053:SF1">
    <property type="entry name" value="MUREIN DD-ENDOPEPTIDASE MEPH-RELATED"/>
    <property type="match status" value="1"/>
</dbReference>
<evidence type="ECO:0000313" key="8">
    <source>
        <dbReference type="EMBL" id="CAB4773478.1"/>
    </source>
</evidence>
<gene>
    <name evidence="7" type="ORF">UFOPK2659_00047</name>
    <name evidence="8" type="ORF">UFOPK2922_00501</name>
    <name evidence="9" type="ORF">UFOPK4209_00331</name>
</gene>
<sequence length="407" mass="43710">MFSSRSAAGLLACVLAITFIATPIEAQSATRKPTLAEIKAAKDKEIAKANEAAKAKAKLAAAANQLRALTVKANAARAIYLREQAALVVSTKKAQKAAEKERAAIAAVAGANMRIGKMAANAYIMGSGFTDFDSILNANGPQDLADRLSILDALGEGNSTVLARLKIAQAAAAEAKAEADAARAEQAVATARVAAAKKVADSAKAEQQVEVNKLEKIQAQIIRELSSARKKRVTLEQQRQLAILEEELANRAGQTTGQAKIWPVNGIGFSNGRSTFRTSESQRSEAVAFAKKQVLARKPYVWGNEGPGSFDCSGLVFAAYRTAGLDYTQWDRVNSRIYYSWTKRVPLSELVPGDLIFYSYKADISTIHHITIYAGNGMMWEAHNTKKGLLFSSIYSIQGLIPFGGRV</sequence>
<name>A0A6J6QEK8_9ZZZZ</name>
<protein>
    <submittedName>
        <fullName evidence="7">Unannotated protein</fullName>
    </submittedName>
</protein>
<feature type="coiled-coil region" evidence="5">
    <location>
        <begin position="165"/>
        <end position="231"/>
    </location>
</feature>
<dbReference type="Gene3D" id="3.90.1720.10">
    <property type="entry name" value="endopeptidase domain like (from Nostoc punctiforme)"/>
    <property type="match status" value="1"/>
</dbReference>
<evidence type="ECO:0000259" key="6">
    <source>
        <dbReference type="PROSITE" id="PS51935"/>
    </source>
</evidence>